<feature type="domain" description="F-box" evidence="1">
    <location>
        <begin position="8"/>
        <end position="54"/>
    </location>
</feature>
<gene>
    <name evidence="2" type="ORF">BO70DRAFT_363534</name>
</gene>
<dbReference type="Proteomes" id="UP000247233">
    <property type="component" value="Unassembled WGS sequence"/>
</dbReference>
<accession>A0A317VVR7</accession>
<protein>
    <recommendedName>
        <fullName evidence="1">F-box domain-containing protein</fullName>
    </recommendedName>
</protein>
<keyword evidence="3" id="KW-1185">Reference proteome</keyword>
<proteinExistence type="predicted"/>
<dbReference type="SUPFAM" id="SSF81383">
    <property type="entry name" value="F-box domain"/>
    <property type="match status" value="1"/>
</dbReference>
<dbReference type="EMBL" id="MSFL01000019">
    <property type="protein sequence ID" value="PWY76978.1"/>
    <property type="molecule type" value="Genomic_DNA"/>
</dbReference>
<reference evidence="2 3" key="1">
    <citation type="submission" date="2016-12" db="EMBL/GenBank/DDBJ databases">
        <title>The genomes of Aspergillus section Nigri reveals drivers in fungal speciation.</title>
        <authorList>
            <consortium name="DOE Joint Genome Institute"/>
            <person name="Vesth T.C."/>
            <person name="Nybo J."/>
            <person name="Theobald S."/>
            <person name="Brandl J."/>
            <person name="Frisvad J.C."/>
            <person name="Nielsen K.F."/>
            <person name="Lyhne E.K."/>
            <person name="Kogle M.E."/>
            <person name="Kuo A."/>
            <person name="Riley R."/>
            <person name="Clum A."/>
            <person name="Nolan M."/>
            <person name="Lipzen A."/>
            <person name="Salamov A."/>
            <person name="Henrissat B."/>
            <person name="Wiebenga A."/>
            <person name="De Vries R.P."/>
            <person name="Grigoriev I.V."/>
            <person name="Mortensen U.H."/>
            <person name="Andersen M.R."/>
            <person name="Baker S.E."/>
        </authorList>
    </citation>
    <scope>NUCLEOTIDE SEQUENCE [LARGE SCALE GENOMIC DNA]</scope>
    <source>
        <strain evidence="2 3">CBS 117.55</strain>
    </source>
</reference>
<dbReference type="STRING" id="1448321.A0A317VVR7"/>
<name>A0A317VVR7_9EURO</name>
<dbReference type="Gene3D" id="3.80.10.10">
    <property type="entry name" value="Ribonuclease Inhibitor"/>
    <property type="match status" value="1"/>
</dbReference>
<evidence type="ECO:0000313" key="3">
    <source>
        <dbReference type="Proteomes" id="UP000247233"/>
    </source>
</evidence>
<evidence type="ECO:0000259" key="1">
    <source>
        <dbReference type="PROSITE" id="PS50181"/>
    </source>
</evidence>
<dbReference type="PROSITE" id="PS50181">
    <property type="entry name" value="FBOX"/>
    <property type="match status" value="1"/>
</dbReference>
<dbReference type="OrthoDB" id="2522477at2759"/>
<dbReference type="AlphaFoldDB" id="A0A317VVR7"/>
<dbReference type="GeneID" id="37065830"/>
<dbReference type="VEuPathDB" id="FungiDB:BO70DRAFT_363534"/>
<comment type="caution">
    <text evidence="2">The sequence shown here is derived from an EMBL/GenBank/DDBJ whole genome shotgun (WGS) entry which is preliminary data.</text>
</comment>
<evidence type="ECO:0000313" key="2">
    <source>
        <dbReference type="EMBL" id="PWY76978.1"/>
    </source>
</evidence>
<sequence>MQPKSAHMPQLLLLPVEIQEAILAQVDSRASLASLARVCRHLQPLAERLLYQSVYLRNGGGETFAHAIDRAPERATHVRELLVHYHYVDVPDEEDYYPLYAESLAPTIERLVNLKSLVVKGLEYDAPRDDDDDILGGYERVIEEAKKWDHLFMQSAVSGSRILPSLTKCVLVMDDLDRSRELWDFDLRANVMIHPHLRDLTIVGASISSLLSLVTSPRSTALENLVLECCCVSPEGIRDIFSTPRGLKHFTLKGAPWTDKPSYFPGDRQTYIDVVSVQADSLATLDMDFPPGLASNPALDFRALQHLQELTVDPVALRGDGDLDPRDKLDLLRSPDLKCQLPPSIQRLVFFEYYEGKVPDLHTLLLVYNWISQGSLPNLRSITIRSGRSSADTILNRVFGDIGGRTFYEAFQTVGVELRVESALLSTKAGYQLFDCSSCGVCWRIPGFTSFPTW</sequence>
<organism evidence="2 3">
    <name type="scientific">Aspergillus heteromorphus CBS 117.55</name>
    <dbReference type="NCBI Taxonomy" id="1448321"/>
    <lineage>
        <taxon>Eukaryota</taxon>
        <taxon>Fungi</taxon>
        <taxon>Dikarya</taxon>
        <taxon>Ascomycota</taxon>
        <taxon>Pezizomycotina</taxon>
        <taxon>Eurotiomycetes</taxon>
        <taxon>Eurotiomycetidae</taxon>
        <taxon>Eurotiales</taxon>
        <taxon>Aspergillaceae</taxon>
        <taxon>Aspergillus</taxon>
        <taxon>Aspergillus subgen. Circumdati</taxon>
    </lineage>
</organism>
<dbReference type="InterPro" id="IPR036047">
    <property type="entry name" value="F-box-like_dom_sf"/>
</dbReference>
<dbReference type="SUPFAM" id="SSF52047">
    <property type="entry name" value="RNI-like"/>
    <property type="match status" value="1"/>
</dbReference>
<dbReference type="InterPro" id="IPR001810">
    <property type="entry name" value="F-box_dom"/>
</dbReference>
<dbReference type="InterPro" id="IPR032675">
    <property type="entry name" value="LRR_dom_sf"/>
</dbReference>
<dbReference type="RefSeq" id="XP_025397739.1">
    <property type="nucleotide sequence ID" value="XM_025543593.1"/>
</dbReference>
<dbReference type="Pfam" id="PF12937">
    <property type="entry name" value="F-box-like"/>
    <property type="match status" value="1"/>
</dbReference>